<dbReference type="PROSITE" id="PS51257">
    <property type="entry name" value="PROKAR_LIPOPROTEIN"/>
    <property type="match status" value="1"/>
</dbReference>
<feature type="compositionally biased region" description="Basic and acidic residues" evidence="2">
    <location>
        <begin position="30"/>
        <end position="76"/>
    </location>
</feature>
<reference evidence="5 6" key="1">
    <citation type="submission" date="2020-03" db="EMBL/GenBank/DDBJ databases">
        <title>Soil Listeria distribution.</title>
        <authorList>
            <person name="Liao J."/>
            <person name="Wiedmann M."/>
        </authorList>
    </citation>
    <scope>NUCLEOTIDE SEQUENCE [LARGE SCALE GENOMIC DNA]</scope>
    <source>
        <strain evidence="5 6">FSL L7-0741</strain>
    </source>
</reference>
<proteinExistence type="predicted"/>
<gene>
    <name evidence="5" type="ORF">HCA69_05765</name>
</gene>
<dbReference type="EMBL" id="JAARWN010000003">
    <property type="protein sequence ID" value="MBC1935866.1"/>
    <property type="molecule type" value="Genomic_DNA"/>
</dbReference>
<evidence type="ECO:0000313" key="6">
    <source>
        <dbReference type="Proteomes" id="UP000535908"/>
    </source>
</evidence>
<feature type="chain" id="PRO_5038569717" evidence="3">
    <location>
        <begin position="20"/>
        <end position="187"/>
    </location>
</feature>
<accession>A0A7X0Y2K5</accession>
<evidence type="ECO:0000256" key="3">
    <source>
        <dbReference type="SAM" id="SignalP"/>
    </source>
</evidence>
<dbReference type="Gene3D" id="2.60.40.1240">
    <property type="match status" value="1"/>
</dbReference>
<feature type="domain" description="DUF4352" evidence="4">
    <location>
        <begin position="105"/>
        <end position="174"/>
    </location>
</feature>
<organism evidence="5 6">
    <name type="scientific">Listeria grandensis</name>
    <dbReference type="NCBI Taxonomy" id="1494963"/>
    <lineage>
        <taxon>Bacteria</taxon>
        <taxon>Bacillati</taxon>
        <taxon>Bacillota</taxon>
        <taxon>Bacilli</taxon>
        <taxon>Bacillales</taxon>
        <taxon>Listeriaceae</taxon>
        <taxon>Listeria</taxon>
    </lineage>
</organism>
<dbReference type="InterPro" id="IPR029051">
    <property type="entry name" value="DUF4352"/>
</dbReference>
<evidence type="ECO:0000259" key="4">
    <source>
        <dbReference type="Pfam" id="PF11611"/>
    </source>
</evidence>
<dbReference type="Proteomes" id="UP000535908">
    <property type="component" value="Unassembled WGS sequence"/>
</dbReference>
<comment type="caution">
    <text evidence="5">The sequence shown here is derived from an EMBL/GenBank/DDBJ whole genome shotgun (WGS) entry which is preliminary data.</text>
</comment>
<dbReference type="InterPro" id="IPR029050">
    <property type="entry name" value="Immunoprotect_excell_Ig-like"/>
</dbReference>
<evidence type="ECO:0000256" key="1">
    <source>
        <dbReference type="ARBA" id="ARBA00022729"/>
    </source>
</evidence>
<dbReference type="RefSeq" id="WP_185525744.1">
    <property type="nucleotide sequence ID" value="NZ_JAARWN010000003.1"/>
</dbReference>
<sequence length="187" mass="20628">MKKIILFFMLIIAGSILVACGNPQSDTAANEDKKQEQQAPKDEGTKNDDQVASEDKKQTEDKTNEKEQAESQKTPDLKTQTANKVAMSVVDIISKAQGSDISVELVFDIKNNNTAEQGVGANDYRIRDGKGKEYRIDGKRANFGDAIAPKQTLTGSAFFVLPKAVKNFTLVYQPADKVEAEWELELK</sequence>
<name>A0A7X0Y2K5_9LIST</name>
<evidence type="ECO:0000313" key="5">
    <source>
        <dbReference type="EMBL" id="MBC1935866.1"/>
    </source>
</evidence>
<dbReference type="Pfam" id="PF11611">
    <property type="entry name" value="DUF4352"/>
    <property type="match status" value="1"/>
</dbReference>
<evidence type="ECO:0000256" key="2">
    <source>
        <dbReference type="SAM" id="MobiDB-lite"/>
    </source>
</evidence>
<protein>
    <submittedName>
        <fullName evidence="5">DUF4352 domain-containing protein</fullName>
    </submittedName>
</protein>
<keyword evidence="1 3" id="KW-0732">Signal</keyword>
<feature type="region of interest" description="Disordered" evidence="2">
    <location>
        <begin position="22"/>
        <end position="80"/>
    </location>
</feature>
<feature type="signal peptide" evidence="3">
    <location>
        <begin position="1"/>
        <end position="19"/>
    </location>
</feature>
<dbReference type="AlphaFoldDB" id="A0A7X0Y2K5"/>